<dbReference type="GO" id="GO:0060090">
    <property type="term" value="F:molecular adaptor activity"/>
    <property type="evidence" value="ECO:0007669"/>
    <property type="project" value="TreeGrafter"/>
</dbReference>
<dbReference type="Pfam" id="PF07776">
    <property type="entry name" value="zf-AD"/>
    <property type="match status" value="1"/>
</dbReference>
<feature type="domain" description="ZAD" evidence="3">
    <location>
        <begin position="5"/>
        <end position="74"/>
    </location>
</feature>
<accession>A0A3Q1EI04</accession>
<dbReference type="GO" id="GO:1903358">
    <property type="term" value="P:regulation of Golgi organization"/>
    <property type="evidence" value="ECO:0007669"/>
    <property type="project" value="TreeGrafter"/>
</dbReference>
<evidence type="ECO:0000313" key="6">
    <source>
        <dbReference type="Proteomes" id="UP000257200"/>
    </source>
</evidence>
<dbReference type="PANTHER" id="PTHR46501:SF2">
    <property type="entry name" value="MYOMEGALIN"/>
    <property type="match status" value="1"/>
</dbReference>
<dbReference type="GO" id="GO:0008270">
    <property type="term" value="F:zinc ion binding"/>
    <property type="evidence" value="ECO:0007669"/>
    <property type="project" value="InterPro"/>
</dbReference>
<evidence type="ECO:0000256" key="1">
    <source>
        <dbReference type="SAM" id="Coils"/>
    </source>
</evidence>
<evidence type="ECO:0000259" key="4">
    <source>
        <dbReference type="Pfam" id="PF18615"/>
    </source>
</evidence>
<dbReference type="AlphaFoldDB" id="A0A3Q1EI04"/>
<dbReference type="GeneTree" id="ENSGT00950000183190"/>
<evidence type="ECO:0000256" key="2">
    <source>
        <dbReference type="SAM" id="MobiDB-lite"/>
    </source>
</evidence>
<reference evidence="5" key="1">
    <citation type="submission" date="2025-08" db="UniProtKB">
        <authorList>
            <consortium name="Ensembl"/>
        </authorList>
    </citation>
    <scope>IDENTIFICATION</scope>
</reference>
<dbReference type="InterPro" id="IPR012934">
    <property type="entry name" value="Znf_AD"/>
</dbReference>
<proteinExistence type="predicted"/>
<protein>
    <submittedName>
        <fullName evidence="5">Uncharacterized protein</fullName>
    </submittedName>
</protein>
<dbReference type="Proteomes" id="UP000257200">
    <property type="component" value="Unplaced"/>
</dbReference>
<feature type="coiled-coil region" evidence="1">
    <location>
        <begin position="430"/>
        <end position="464"/>
    </location>
</feature>
<dbReference type="GO" id="GO:0005794">
    <property type="term" value="C:Golgi apparatus"/>
    <property type="evidence" value="ECO:0007669"/>
    <property type="project" value="TreeGrafter"/>
</dbReference>
<organism evidence="5 6">
    <name type="scientific">Acanthochromis polyacanthus</name>
    <name type="common">spiny chromis</name>
    <dbReference type="NCBI Taxonomy" id="80966"/>
    <lineage>
        <taxon>Eukaryota</taxon>
        <taxon>Metazoa</taxon>
        <taxon>Chordata</taxon>
        <taxon>Craniata</taxon>
        <taxon>Vertebrata</taxon>
        <taxon>Euteleostomi</taxon>
        <taxon>Actinopterygii</taxon>
        <taxon>Neopterygii</taxon>
        <taxon>Teleostei</taxon>
        <taxon>Neoteleostei</taxon>
        <taxon>Acanthomorphata</taxon>
        <taxon>Ovalentaria</taxon>
        <taxon>Pomacentridae</taxon>
        <taxon>Acanthochromis</taxon>
    </lineage>
</organism>
<feature type="domain" description="Short myomegalin-like EB1 binding protein N-terminal" evidence="4">
    <location>
        <begin position="120"/>
        <end position="383"/>
    </location>
</feature>
<dbReference type="PANTHER" id="PTHR46501">
    <property type="entry name" value="MYOMEGALIN"/>
    <property type="match status" value="1"/>
</dbReference>
<name>A0A3Q1EI04_9TELE</name>
<dbReference type="GO" id="GO:0090063">
    <property type="term" value="P:positive regulation of microtubule nucleation"/>
    <property type="evidence" value="ECO:0007669"/>
    <property type="project" value="TreeGrafter"/>
</dbReference>
<dbReference type="InterPro" id="IPR052593">
    <property type="entry name" value="MT-associated_AKAP9-binding"/>
</dbReference>
<keyword evidence="1" id="KW-0175">Coiled coil</keyword>
<evidence type="ECO:0000259" key="3">
    <source>
        <dbReference type="Pfam" id="PF07776"/>
    </source>
</evidence>
<feature type="region of interest" description="Disordered" evidence="2">
    <location>
        <begin position="205"/>
        <end position="248"/>
    </location>
</feature>
<dbReference type="Pfam" id="PF18615">
    <property type="entry name" value="SMYLE_N"/>
    <property type="match status" value="1"/>
</dbReference>
<sequence length="575" mass="64105">MKEACRICGRELCGNQRRWIFHPTAKLNLQVLLSHALGQELTRDGRGEFACSKCIFMLDRMYRFDTVIARVEALSIERLQRLLQEKHRLRQCIGGLYRKTNSEEGAVTVTGPNEGRGDGMVDISGLTHAKYCALLQDDLVYSLYESWAEDGLDCSQRCAPSTPRRCLGCSHWRVADSDYEAVCKVPRKVARSISCGPSTRYSASIIGGKEPPSSLTLVPGSQDPSRTSDSDRTLAGRASSSPSVASLETAEEYMRPGAVTDGPLSSPQEAIEDRISDSMSEEHMGTSHGQASPGPSLSLALCLLQSYAVYRPVRSNKGSKLPVLHRQSPRNGGSRLAFPDPVLGLSYGTPYVERDNHMPTPELETPLIRLDVEVDHDLNMADMEDYLEDLYKEYPPPPPHQVYDLDENGKEVFHHCRMMLLSVVVHFAASAKLQEKLNEMECELRSLREAAQSQERTIQGLTESISTKDSEAQELYQLIEGQNTTLCKLQELAHRNQLSQLGVSESLSLAQLQGELVAVQSSLFSLGLELESSQRSQRQSQRQGDDLLRFKDRLNSDLQEALQHREVTEKHNQVS</sequence>
<evidence type="ECO:0000313" key="5">
    <source>
        <dbReference type="Ensembl" id="ENSAPOP00000003388.1"/>
    </source>
</evidence>
<dbReference type="GO" id="GO:0005813">
    <property type="term" value="C:centrosome"/>
    <property type="evidence" value="ECO:0007669"/>
    <property type="project" value="TreeGrafter"/>
</dbReference>
<dbReference type="InterPro" id="IPR040947">
    <property type="entry name" value="SMYLE_N"/>
</dbReference>
<keyword evidence="6" id="KW-1185">Reference proteome</keyword>
<dbReference type="Ensembl" id="ENSAPOT00000011825.1">
    <property type="protein sequence ID" value="ENSAPOP00000003388.1"/>
    <property type="gene ID" value="ENSAPOG00000005032.1"/>
</dbReference>
<dbReference type="GO" id="GO:0005634">
    <property type="term" value="C:nucleus"/>
    <property type="evidence" value="ECO:0007669"/>
    <property type="project" value="InterPro"/>
</dbReference>
<dbReference type="GO" id="GO:0007098">
    <property type="term" value="P:centrosome cycle"/>
    <property type="evidence" value="ECO:0007669"/>
    <property type="project" value="TreeGrafter"/>
</dbReference>
<reference evidence="5" key="2">
    <citation type="submission" date="2025-09" db="UniProtKB">
        <authorList>
            <consortium name="Ensembl"/>
        </authorList>
    </citation>
    <scope>IDENTIFICATION</scope>
</reference>